<organism evidence="1 2">
    <name type="scientific">Arsenicicoccus cauae</name>
    <dbReference type="NCBI Taxonomy" id="2663847"/>
    <lineage>
        <taxon>Bacteria</taxon>
        <taxon>Bacillati</taxon>
        <taxon>Actinomycetota</taxon>
        <taxon>Actinomycetes</taxon>
        <taxon>Micrococcales</taxon>
        <taxon>Intrasporangiaceae</taxon>
        <taxon>Arsenicicoccus</taxon>
    </lineage>
</organism>
<protein>
    <recommendedName>
        <fullName evidence="3">ATP/GTP-binding protein</fullName>
    </recommendedName>
</protein>
<evidence type="ECO:0008006" key="3">
    <source>
        <dbReference type="Google" id="ProtNLM"/>
    </source>
</evidence>
<evidence type="ECO:0000313" key="1">
    <source>
        <dbReference type="EMBL" id="MTB72248.1"/>
    </source>
</evidence>
<accession>A0A6I3IDE0</accession>
<dbReference type="EMBL" id="WLVL01000037">
    <property type="protein sequence ID" value="MTB72248.1"/>
    <property type="molecule type" value="Genomic_DNA"/>
</dbReference>
<sequence>MPRANRRSEQHVPLALGRLSGMERREVHPDGAWIVRRVRGAATGKVYRCPGCQQTLSDAIAHVVAWPADGLRGLPDRRHWHGQCWSARDRRH</sequence>
<dbReference type="RefSeq" id="WP_154593504.1">
    <property type="nucleotide sequence ID" value="NZ_WLVL01000037.1"/>
</dbReference>
<gene>
    <name evidence="1" type="ORF">GGG17_09750</name>
</gene>
<keyword evidence="2" id="KW-1185">Reference proteome</keyword>
<reference evidence="1 2" key="1">
    <citation type="submission" date="2019-11" db="EMBL/GenBank/DDBJ databases">
        <title>Whole genome sequencing identifies a novel species of the genus Arsenicicoccus isolated from human blood.</title>
        <authorList>
            <person name="Jeong J.H."/>
            <person name="Kweon O.J."/>
            <person name="Kim H.R."/>
            <person name="Kim T.-H."/>
            <person name="Ha S.-M."/>
            <person name="Lee M.-K."/>
        </authorList>
    </citation>
    <scope>NUCLEOTIDE SEQUENCE [LARGE SCALE GENOMIC DNA]</scope>
    <source>
        <strain evidence="1 2">MKL-02</strain>
    </source>
</reference>
<name>A0A6I3IDE0_9MICO</name>
<evidence type="ECO:0000313" key="2">
    <source>
        <dbReference type="Proteomes" id="UP000431092"/>
    </source>
</evidence>
<dbReference type="Proteomes" id="UP000431092">
    <property type="component" value="Unassembled WGS sequence"/>
</dbReference>
<dbReference type="AlphaFoldDB" id="A0A6I3IDE0"/>
<proteinExistence type="predicted"/>
<comment type="caution">
    <text evidence="1">The sequence shown here is derived from an EMBL/GenBank/DDBJ whole genome shotgun (WGS) entry which is preliminary data.</text>
</comment>